<gene>
    <name evidence="2" type="ORF">IFO68_05455</name>
</gene>
<dbReference type="Proteomes" id="UP000649768">
    <property type="component" value="Unassembled WGS sequence"/>
</dbReference>
<comment type="caution">
    <text evidence="2">The sequence shown here is derived from an EMBL/GenBank/DDBJ whole genome shotgun (WGS) entry which is preliminary data.</text>
</comment>
<dbReference type="EMBL" id="JACYTP010000002">
    <property type="protein sequence ID" value="MBD8512131.1"/>
    <property type="molecule type" value="Genomic_DNA"/>
</dbReference>
<dbReference type="InterPro" id="IPR018895">
    <property type="entry name" value="DUF2474"/>
</dbReference>
<evidence type="ECO:0000256" key="1">
    <source>
        <dbReference type="SAM" id="Phobius"/>
    </source>
</evidence>
<keyword evidence="1" id="KW-1133">Transmembrane helix</keyword>
<dbReference type="RefSeq" id="WP_192014937.1">
    <property type="nucleotide sequence ID" value="NZ_JACYTP010000002.1"/>
</dbReference>
<evidence type="ECO:0000313" key="2">
    <source>
        <dbReference type="EMBL" id="MBD8512131.1"/>
    </source>
</evidence>
<name>A0ABR9BHV6_9GAMM</name>
<organism evidence="2 3">
    <name type="scientific">Photobacterium arenosum</name>
    <dbReference type="NCBI Taxonomy" id="2774143"/>
    <lineage>
        <taxon>Bacteria</taxon>
        <taxon>Pseudomonadati</taxon>
        <taxon>Pseudomonadota</taxon>
        <taxon>Gammaproteobacteria</taxon>
        <taxon>Vibrionales</taxon>
        <taxon>Vibrionaceae</taxon>
        <taxon>Photobacterium</taxon>
    </lineage>
</organism>
<evidence type="ECO:0000313" key="3">
    <source>
        <dbReference type="Proteomes" id="UP000649768"/>
    </source>
</evidence>
<reference evidence="2 3" key="1">
    <citation type="submission" date="2020-09" db="EMBL/GenBank/DDBJ databases">
        <title>Photobacterium sp. CAU 1568 isolated from sand of Sido Beach.</title>
        <authorList>
            <person name="Kim W."/>
        </authorList>
    </citation>
    <scope>NUCLEOTIDE SEQUENCE [LARGE SCALE GENOMIC DNA]</scope>
    <source>
        <strain evidence="2 3">CAU 1568</strain>
    </source>
</reference>
<proteinExistence type="predicted"/>
<protein>
    <submittedName>
        <fullName evidence="2">DUF2474 domain-containing protein</fullName>
    </submittedName>
</protein>
<keyword evidence="1" id="KW-0812">Transmembrane</keyword>
<feature type="transmembrane region" description="Helical" evidence="1">
    <location>
        <begin position="12"/>
        <end position="32"/>
    </location>
</feature>
<dbReference type="Pfam" id="PF10617">
    <property type="entry name" value="DUF2474"/>
    <property type="match status" value="1"/>
</dbReference>
<sequence length="43" mass="4866">MKMMMDTLKQYGWLVLIWSISVAALTCISWLFRALMTAAGLTV</sequence>
<accession>A0ABR9BHV6</accession>
<keyword evidence="1" id="KW-0472">Membrane</keyword>
<keyword evidence="3" id="KW-1185">Reference proteome</keyword>